<dbReference type="Gene3D" id="3.90.199.10">
    <property type="entry name" value="Topoisomerase II, domain 5"/>
    <property type="match status" value="1"/>
</dbReference>
<evidence type="ECO:0000256" key="3">
    <source>
        <dbReference type="ARBA" id="ARBA00022741"/>
    </source>
</evidence>
<dbReference type="FunFam" id="3.30.1360.40:FF:000002">
    <property type="entry name" value="DNA gyrase subunit A"/>
    <property type="match status" value="1"/>
</dbReference>
<dbReference type="Gene3D" id="1.20.1090.10">
    <property type="entry name" value="Dehydroquinate synthase-like - alpha domain"/>
    <property type="match status" value="1"/>
</dbReference>
<dbReference type="Gene3D" id="3.30.1360.40">
    <property type="match status" value="1"/>
</dbReference>
<dbReference type="InterPro" id="IPR013758">
    <property type="entry name" value="Topo_IIA_A/C_ab"/>
</dbReference>
<dbReference type="InterPro" id="IPR035516">
    <property type="entry name" value="Gyrase/topoIV_suA_C"/>
</dbReference>
<evidence type="ECO:0000256" key="2">
    <source>
        <dbReference type="ARBA" id="ARBA00008263"/>
    </source>
</evidence>
<dbReference type="Pfam" id="PF03989">
    <property type="entry name" value="DNA_gyraseA_C"/>
    <property type="match status" value="6"/>
</dbReference>
<comment type="catalytic activity">
    <reaction evidence="1 8 9">
        <text>ATP-dependent breakage, passage and rejoining of double-stranded DNA.</text>
        <dbReference type="EC" id="5.6.2.2"/>
    </reaction>
</comment>
<evidence type="ECO:0000256" key="1">
    <source>
        <dbReference type="ARBA" id="ARBA00000185"/>
    </source>
</evidence>
<dbReference type="STRING" id="1133592.ASNER_129"/>
<dbReference type="SUPFAM" id="SSF56796">
    <property type="entry name" value="Dehydroquinate synthase-like"/>
    <property type="match status" value="1"/>
</dbReference>
<dbReference type="Pfam" id="PF00521">
    <property type="entry name" value="DNA_topoisoIV"/>
    <property type="match status" value="1"/>
</dbReference>
<dbReference type="GO" id="GO:0005694">
    <property type="term" value="C:chromosome"/>
    <property type="evidence" value="ECO:0007669"/>
    <property type="project" value="InterPro"/>
</dbReference>
<keyword evidence="6 8" id="KW-0238">DNA-binding</keyword>
<dbReference type="InterPro" id="IPR056179">
    <property type="entry name" value="DHQS_C"/>
</dbReference>
<dbReference type="EMBL" id="CP003263">
    <property type="protein sequence ID" value="AGC66893.1"/>
    <property type="molecule type" value="Genomic_DNA"/>
</dbReference>
<keyword evidence="7 8" id="KW-0413">Isomerase</keyword>
<dbReference type="AlphaFoldDB" id="L7VMV9"/>
<dbReference type="HOGENOM" id="CLU_002977_6_2_10"/>
<gene>
    <name evidence="8 11" type="primary">gyrA</name>
    <name evidence="11" type="ORF">ASNER_129</name>
</gene>
<dbReference type="CDD" id="cd00187">
    <property type="entry name" value="TOP4c"/>
    <property type="match status" value="1"/>
</dbReference>
<proteinExistence type="inferred from homology"/>
<dbReference type="GO" id="GO:0034335">
    <property type="term" value="F:DNA negative supercoiling activity"/>
    <property type="evidence" value="ECO:0007669"/>
    <property type="project" value="UniProtKB-ARBA"/>
</dbReference>
<comment type="subcellular location">
    <subcellularLocation>
        <location evidence="8">Cytoplasm</location>
    </subcellularLocation>
</comment>
<evidence type="ECO:0000256" key="6">
    <source>
        <dbReference type="ARBA" id="ARBA00023125"/>
    </source>
</evidence>
<reference evidence="11 12" key="1">
    <citation type="journal article" date="2013" name="Environ. Microbiol.">
        <title>The nutrient supplying capabilities of Uzinura, an endosymbiont of armoured scale insects.</title>
        <authorList>
            <person name="Sabree Z.L."/>
            <person name="Huang C.Y."/>
            <person name="Okusu A."/>
            <person name="Moran N.A."/>
            <person name="Normark B.B."/>
        </authorList>
    </citation>
    <scope>NUCLEOTIDE SEQUENCE [LARGE SCALE GENOMIC DNA]</scope>
    <source>
        <strain evidence="11 12">ASNER</strain>
    </source>
</reference>
<dbReference type="KEGG" id="udi:ASNER_129"/>
<evidence type="ECO:0000313" key="11">
    <source>
        <dbReference type="EMBL" id="AGC66893.1"/>
    </source>
</evidence>
<keyword evidence="8" id="KW-0963">Cytoplasm</keyword>
<dbReference type="NCBIfam" id="TIGR01063">
    <property type="entry name" value="gyrA"/>
    <property type="match status" value="1"/>
</dbReference>
<keyword evidence="4 8" id="KW-0067">ATP-binding</keyword>
<dbReference type="CDD" id="cd08195">
    <property type="entry name" value="DHQS"/>
    <property type="match status" value="1"/>
</dbReference>
<dbReference type="InterPro" id="IPR006691">
    <property type="entry name" value="GyrA/parC_rep"/>
</dbReference>
<dbReference type="NCBIfam" id="NF004044">
    <property type="entry name" value="PRK05561.1"/>
    <property type="match status" value="1"/>
</dbReference>
<dbReference type="FunFam" id="1.10.268.10:FF:000001">
    <property type="entry name" value="DNA gyrase subunit A"/>
    <property type="match status" value="1"/>
</dbReference>
<dbReference type="Proteomes" id="UP000011174">
    <property type="component" value="Chromosome"/>
</dbReference>
<evidence type="ECO:0000256" key="7">
    <source>
        <dbReference type="ARBA" id="ARBA00023235"/>
    </source>
</evidence>
<comment type="function">
    <text evidence="8">A type II topoisomerase that negatively supercoils closed circular double-stranded (ds) DNA in an ATP-dependent manner to modulate DNA topology and maintain chromosomes in an underwound state. Negative supercoiling favors strand separation, and DNA replication, transcription, recombination and repair, all of which involve strand separation. Also able to catalyze the interconversion of other topological isomers of dsDNA rings, including catenanes and knotted rings. Type II topoisomerases break and join 2 DNA strands simultaneously in an ATP-dependent manner.</text>
</comment>
<dbReference type="InterPro" id="IPR002205">
    <property type="entry name" value="Topo_IIA_dom_A"/>
</dbReference>
<dbReference type="GO" id="GO:0006265">
    <property type="term" value="P:DNA topological change"/>
    <property type="evidence" value="ECO:0007669"/>
    <property type="project" value="UniProtKB-UniRule"/>
</dbReference>
<dbReference type="Pfam" id="PF01761">
    <property type="entry name" value="DHQ_synthase"/>
    <property type="match status" value="1"/>
</dbReference>
<dbReference type="NCBIfam" id="NF004043">
    <property type="entry name" value="PRK05560.1"/>
    <property type="match status" value="1"/>
</dbReference>
<dbReference type="Gene3D" id="1.10.268.10">
    <property type="entry name" value="Topoisomerase, domain 3"/>
    <property type="match status" value="1"/>
</dbReference>
<feature type="domain" description="Topo IIA-type catalytic" evidence="10">
    <location>
        <begin position="390"/>
        <end position="853"/>
    </location>
</feature>
<comment type="subunit">
    <text evidence="8">Heterotetramer, composed of two GyrA and two GyrB chains. In the heterotetramer, GyrA contains the active site tyrosine that forms a transient covalent intermediate with DNA, while GyrB binds cofactors and catalyzes ATP hydrolysis.</text>
</comment>
<evidence type="ECO:0000256" key="9">
    <source>
        <dbReference type="PROSITE-ProRule" id="PRU01384"/>
    </source>
</evidence>
<dbReference type="GO" id="GO:0009330">
    <property type="term" value="C:DNA topoisomerase type II (double strand cut, ATP-hydrolyzing) complex"/>
    <property type="evidence" value="ECO:0007669"/>
    <property type="project" value="TreeGrafter"/>
</dbReference>
<keyword evidence="3 8" id="KW-0547">Nucleotide-binding</keyword>
<comment type="caution">
    <text evidence="8">Lacks conserved residue(s) required for the propagation of feature annotation.</text>
</comment>
<dbReference type="GO" id="GO:0006261">
    <property type="term" value="P:DNA-templated DNA replication"/>
    <property type="evidence" value="ECO:0007669"/>
    <property type="project" value="UniProtKB-UniRule"/>
</dbReference>
<organism evidence="11 12">
    <name type="scientific">Candidatus Uzinura diaspidicola str. ASNER</name>
    <dbReference type="NCBI Taxonomy" id="1133592"/>
    <lineage>
        <taxon>Bacteria</taxon>
        <taxon>Pseudomonadati</taxon>
        <taxon>Bacteroidota</taxon>
        <taxon>Flavobacteriia</taxon>
        <taxon>Flavobacteriales</taxon>
        <taxon>Candidatus Uzinura</taxon>
    </lineage>
</organism>
<dbReference type="InterPro" id="IPR005743">
    <property type="entry name" value="GyrA"/>
</dbReference>
<dbReference type="FunFam" id="3.90.199.10:FF:000001">
    <property type="entry name" value="DNA gyrase subunit A"/>
    <property type="match status" value="1"/>
</dbReference>
<evidence type="ECO:0000256" key="8">
    <source>
        <dbReference type="HAMAP-Rule" id="MF_01897"/>
    </source>
</evidence>
<dbReference type="HAMAP" id="MF_01897">
    <property type="entry name" value="GyrA"/>
    <property type="match status" value="1"/>
</dbReference>
<comment type="miscellaneous">
    <text evidence="8">Few gyrases are as efficient as E.coli at forming negative supercoils. Not all organisms have 2 type II topoisomerases; in organisms with a single type II topoisomerase this enzyme also has to decatenate newly replicated chromosomes.</text>
</comment>
<feature type="active site" description="O-(5'-phospho-DNA)-tyrosine intermediate" evidence="8 9">
    <location>
        <position position="478"/>
    </location>
</feature>
<dbReference type="PROSITE" id="PS52040">
    <property type="entry name" value="TOPO_IIA"/>
    <property type="match status" value="1"/>
</dbReference>
<dbReference type="SUPFAM" id="SSF56719">
    <property type="entry name" value="Type II DNA topoisomerase"/>
    <property type="match status" value="1"/>
</dbReference>
<evidence type="ECO:0000256" key="5">
    <source>
        <dbReference type="ARBA" id="ARBA00023029"/>
    </source>
</evidence>
<accession>L7VMV9</accession>
<dbReference type="GO" id="GO:0016829">
    <property type="term" value="F:lyase activity"/>
    <property type="evidence" value="ECO:0007669"/>
    <property type="project" value="UniProtKB-KW"/>
</dbReference>
<dbReference type="GO" id="GO:0005737">
    <property type="term" value="C:cytoplasm"/>
    <property type="evidence" value="ECO:0007669"/>
    <property type="project" value="UniProtKB-SubCell"/>
</dbReference>
<dbReference type="InterPro" id="IPR050220">
    <property type="entry name" value="Type_II_DNA_Topoisomerases"/>
</dbReference>
<dbReference type="GO" id="GO:0005524">
    <property type="term" value="F:ATP binding"/>
    <property type="evidence" value="ECO:0007669"/>
    <property type="project" value="UniProtKB-UniRule"/>
</dbReference>
<dbReference type="InterPro" id="IPR030960">
    <property type="entry name" value="DHQS/DOIS_N"/>
</dbReference>
<dbReference type="Pfam" id="PF24621">
    <property type="entry name" value="DHQS_C"/>
    <property type="match status" value="1"/>
</dbReference>
<evidence type="ECO:0000313" key="12">
    <source>
        <dbReference type="Proteomes" id="UP000011174"/>
    </source>
</evidence>
<sequence length="1170" mass="133807">MKKIISTTNYPIFFGKTSYKKFKKYLSKNNRSKLFILCDINTYKFCLKHLQNKVSFLRKSQVICISPGEKVKNIESSLYIWRSLSACRADRNSLLINLGGGVINDIGGFSASIYKRGFDFIHIPTTLLSMVDASIGGKTGIDLDHIKNEIGVFSFPIIIIIDFHYLKTLCYREIISGKAEILKHGLIYDKNLWIKLKNKFIEKKYIWNAEIFASITIKQNIVKKDPYEIKGLRKILNFGHSIGHGIESSFLIENFTFLHGEAIAIGIICESWISYLFNKFPISQYEDIKNTILDSYSFPIIKTFVIQKIINHIQHDKKNIKGYIRFSLLKLIGNCSFDHKISMENIKNALLLIKKLNFNMSENLIPINIENEIKTSYIDYSMSVIVSRALPDVRDGLKPVHRRVLFSMYELGMIFNRPYKKSARVVGEVLAKYHPHGDISVYETMVRMAQAWSLRYLLIDGQGNFGSVDGDSPAAMRYTEVRLQKISEEMLTELDKKTVKTQFNFDDSLEEPTVLPTRIPNLLMNGSSGIAVGMATNMAPHNLCECIDAICAYIDNPEINVDDFIKYIKAPDFPTGGIIYGIEGIQEAFRTGKGRIILRAKVRLEEINKRNCIIVDEIPYQVNKAEMISKTSELVKEGRLEGILNIRDESNRKGIRIVFNLKQDASPNIILNNLFKKTMLQTSFNINNIALVNGQPLQLNLKKLIKYFVSHRHEIVIRRTQFELQKAKDRCHLLDGLLVALDNLDIVITHIKTSKTPDKACEELGKKFKLSERQTRAILDIRLQRLTGLEHEKIKYEVDELSKSIKKNQEILEHKQLSMKIIKNELLEIKNKYSDPRRTLIESFGKEVTIEDLIYDEQMVLTISNKGYIKRTPLSEYKRQLRGGIGNRGASTKNEDFLEHILVASNHQYMLLFTKKGKCYCKRVYEVPERSKKSKGRFIQNLIQILPEDKVQAYIILGNFKDSKYVKKHYVVMVTENGNIKKTPLGQYSKPRIHGIKAISIREGDKLLEAKLTNGQCEIILAIKSGKAIRFSEDKVRSMGRTAIGVVGINLIEKNDKVIGMVCIEKEIKEDILVVSEKGYGKRSLLDDYRVTNRYCKGVKTFNITRKTGNLIAIKNVTETNDIIIINKSGYTIRLSVSELRIMGRATQGVKLINLKKGDTIAAVETIKIF</sequence>
<evidence type="ECO:0000259" key="10">
    <source>
        <dbReference type="PROSITE" id="PS52040"/>
    </source>
</evidence>
<protein>
    <recommendedName>
        <fullName evidence="8">DNA gyrase subunit A</fullName>
        <ecNumber evidence="8">5.6.2.2</ecNumber>
    </recommendedName>
</protein>
<keyword evidence="12" id="KW-1185">Reference proteome</keyword>
<dbReference type="InterPro" id="IPR013757">
    <property type="entry name" value="Topo_IIA_A_a_sf"/>
</dbReference>
<dbReference type="SUPFAM" id="SSF101904">
    <property type="entry name" value="GyrA/ParC C-terminal domain-like"/>
    <property type="match status" value="1"/>
</dbReference>
<dbReference type="PANTHER" id="PTHR43493:SF5">
    <property type="entry name" value="DNA GYRASE SUBUNIT A, CHLOROPLASTIC_MITOCHONDRIAL"/>
    <property type="match status" value="1"/>
</dbReference>
<evidence type="ECO:0000256" key="4">
    <source>
        <dbReference type="ARBA" id="ARBA00022840"/>
    </source>
</evidence>
<dbReference type="Gene3D" id="3.40.50.1970">
    <property type="match status" value="1"/>
</dbReference>
<dbReference type="Gene3D" id="2.120.10.90">
    <property type="entry name" value="DNA gyrase/topoisomerase IV, subunit A, C-terminal"/>
    <property type="match status" value="1"/>
</dbReference>
<dbReference type="GO" id="GO:0003677">
    <property type="term" value="F:DNA binding"/>
    <property type="evidence" value="ECO:0007669"/>
    <property type="project" value="UniProtKB-UniRule"/>
</dbReference>
<dbReference type="PANTHER" id="PTHR43493">
    <property type="entry name" value="DNA GYRASE/TOPOISOMERASE SUBUNIT A"/>
    <property type="match status" value="1"/>
</dbReference>
<dbReference type="OrthoDB" id="9806486at2"/>
<name>L7VMV9_9FLAO</name>
<dbReference type="SMART" id="SM00434">
    <property type="entry name" value="TOP4c"/>
    <property type="match status" value="1"/>
</dbReference>
<keyword evidence="5 8" id="KW-0799">Topoisomerase</keyword>
<dbReference type="PATRIC" id="fig|1133592.3.peg.114"/>
<dbReference type="EC" id="5.6.2.2" evidence="8"/>
<comment type="similarity">
    <text evidence="2 8">Belongs to the type II topoisomerase GyrA/ParC subunit family.</text>
</comment>
<dbReference type="InterPro" id="IPR013760">
    <property type="entry name" value="Topo_IIA-like_dom_sf"/>
</dbReference>